<evidence type="ECO:0000313" key="5">
    <source>
        <dbReference type="Proteomes" id="UP000092401"/>
    </source>
</evidence>
<proteinExistence type="predicted"/>
<dbReference type="EMBL" id="LNGE01000051">
    <property type="protein sequence ID" value="KYC44636.1"/>
    <property type="molecule type" value="Genomic_DNA"/>
</dbReference>
<name>A0A150IPK2_9EURY</name>
<evidence type="ECO:0000313" key="4">
    <source>
        <dbReference type="Proteomes" id="UP000091929"/>
    </source>
</evidence>
<dbReference type="AlphaFoldDB" id="A0A150IPK2"/>
<organism evidence="2 4">
    <name type="scientific">Candidatus Methanofastidiosum methylothiophilum</name>
    <dbReference type="NCBI Taxonomy" id="1705564"/>
    <lineage>
        <taxon>Archaea</taxon>
        <taxon>Methanobacteriati</taxon>
        <taxon>Methanobacteriota</taxon>
        <taxon>Stenosarchaea group</taxon>
        <taxon>Candidatus Methanofastidiosia</taxon>
        <taxon>Candidatus Methanofastidiosales</taxon>
        <taxon>Candidatus Methanofastidiosaceae</taxon>
        <taxon>Candidatus Methanofastidiosum</taxon>
    </lineage>
</organism>
<evidence type="ECO:0000313" key="1">
    <source>
        <dbReference type="EMBL" id="KYC44636.1"/>
    </source>
</evidence>
<accession>A0A150II16</accession>
<protein>
    <submittedName>
        <fullName evidence="2">Uncharacterized protein</fullName>
    </submittedName>
</protein>
<dbReference type="Proteomes" id="UP000091929">
    <property type="component" value="Unassembled WGS sequence"/>
</dbReference>
<evidence type="ECO:0000313" key="2">
    <source>
        <dbReference type="EMBL" id="KYC46880.1"/>
    </source>
</evidence>
<sequence>MLDLYIPLSILVEGKMVTHESLRINDYYLWKKYPTYSEFPWNRSYLNVEFLEYEKKRVNIIEEWYKEFNRSENGKSLEEISLYVVPISMDSSWNVAIESQTNSKPIGLSALFNTPIAISIGLVPSGNNVPDNYSLINITKSKKSYVFNEKLNKSESAILIECWEELPSDSIYLDVPYEKRIIENLFTENLPLDKGISRSFQAPILSAPYDGNIGGISLSSLSWNSKLAIELMKVIQLMVPPEYRDMAPPKRAINGISFDSNGIKYKLSESPKLGHNILSKVYSDNYDKLSQSLSERDNFEGEYSLVSSIKISEGTRRQRILETFRNFTQTEITLADIDQLLTEEDMYIRPLLKSIDEDLWIQVVHAHQNNPAEGKNFDKEYHEIIELLSKDYNVLLADKFKQEKTRELIIRSMLNKTSYNIKRLAQSFARADDKKEITNKYLKDSRNTILDNFERLMVEPSIKKEIDSIKDYESNERYNVVQVTLINNPTLTVMEIYNEVKSSELFKSEYDLQELLDWMHKKGHVIKDSQNRYSFIFF</sequence>
<dbReference type="Proteomes" id="UP000092401">
    <property type="component" value="Unassembled WGS sequence"/>
</dbReference>
<dbReference type="Proteomes" id="UP000092403">
    <property type="component" value="Unassembled WGS sequence"/>
</dbReference>
<evidence type="ECO:0000313" key="3">
    <source>
        <dbReference type="EMBL" id="KYC49309.1"/>
    </source>
</evidence>
<gene>
    <name evidence="1" type="ORF">APG10_01574</name>
    <name evidence="2" type="ORF">APG11_01599</name>
    <name evidence="3" type="ORF">APG12_01557</name>
</gene>
<reference evidence="4 5" key="1">
    <citation type="journal article" date="2016" name="ISME J.">
        <title>Chasing the elusive Euryarchaeota class WSA2: genomes reveal a uniquely fastidious methyl-reducing methanogen.</title>
        <authorList>
            <person name="Nobu M.K."/>
            <person name="Narihiro T."/>
            <person name="Kuroda K."/>
            <person name="Mei R."/>
            <person name="Liu W.T."/>
        </authorList>
    </citation>
    <scope>NUCLEOTIDE SEQUENCE [LARGE SCALE GENOMIC DNA]</scope>
    <source>
        <strain evidence="1">B03fssc0709_Meth_Bin005</strain>
        <strain evidence="2">B15fssc0709_Meth_Bin003</strain>
        <strain evidence="3">BMIXfssc0709_Meth_Bin006</strain>
    </source>
</reference>
<accession>A0A150IWC7</accession>
<dbReference type="EMBL" id="LNJC01000039">
    <property type="protein sequence ID" value="KYC49309.1"/>
    <property type="molecule type" value="Genomic_DNA"/>
</dbReference>
<comment type="caution">
    <text evidence="2">The sequence shown here is derived from an EMBL/GenBank/DDBJ whole genome shotgun (WGS) entry which is preliminary data.</text>
</comment>
<dbReference type="EMBL" id="LNGF01000041">
    <property type="protein sequence ID" value="KYC46880.1"/>
    <property type="molecule type" value="Genomic_DNA"/>
</dbReference>
<accession>A0A150IPK2</accession>